<dbReference type="Pfam" id="PF00353">
    <property type="entry name" value="HemolysinCabind"/>
    <property type="match status" value="1"/>
</dbReference>
<keyword evidence="1" id="KW-0106">Calcium</keyword>
<dbReference type="EMBL" id="JPQU01000021">
    <property type="protein sequence ID" value="KFE57143.1"/>
    <property type="molecule type" value="Genomic_DNA"/>
</dbReference>
<evidence type="ECO:0000256" key="1">
    <source>
        <dbReference type="ARBA" id="ARBA00022837"/>
    </source>
</evidence>
<feature type="domain" description="DUF4214" evidence="2">
    <location>
        <begin position="232"/>
        <end position="276"/>
    </location>
</feature>
<evidence type="ECO:0000313" key="4">
    <source>
        <dbReference type="Proteomes" id="UP000028631"/>
    </source>
</evidence>
<dbReference type="RefSeq" id="WP_032626814.1">
    <property type="nucleotide sequence ID" value="NZ_JPQU01000021.1"/>
</dbReference>
<proteinExistence type="predicted"/>
<dbReference type="InterPro" id="IPR011049">
    <property type="entry name" value="Serralysin-like_metalloprot_C"/>
</dbReference>
<dbReference type="Gene3D" id="1.10.3130.20">
    <property type="entry name" value="Phycobilisome linker domain"/>
    <property type="match status" value="1"/>
</dbReference>
<comment type="caution">
    <text evidence="3">The sequence shown here is derived from an EMBL/GenBank/DDBJ whole genome shotgun (WGS) entry which is preliminary data.</text>
</comment>
<gene>
    <name evidence="3" type="ORF">IV01_05550</name>
</gene>
<protein>
    <recommendedName>
        <fullName evidence="2">DUF4214 domain-containing protein</fullName>
    </recommendedName>
</protein>
<keyword evidence="4" id="KW-1185">Reference proteome</keyword>
<organism evidence="3 4">
    <name type="scientific">Pseudomonas syringae</name>
    <dbReference type="NCBI Taxonomy" id="317"/>
    <lineage>
        <taxon>Bacteria</taxon>
        <taxon>Pseudomonadati</taxon>
        <taxon>Pseudomonadota</taxon>
        <taxon>Gammaproteobacteria</taxon>
        <taxon>Pseudomonadales</taxon>
        <taxon>Pseudomonadaceae</taxon>
        <taxon>Pseudomonas</taxon>
    </lineage>
</organism>
<feature type="domain" description="DUF4214" evidence="2">
    <location>
        <begin position="175"/>
        <end position="221"/>
    </location>
</feature>
<dbReference type="AlphaFoldDB" id="A0A085VNY0"/>
<dbReference type="PATRIC" id="fig|317.175.peg.1166"/>
<evidence type="ECO:0000313" key="3">
    <source>
        <dbReference type="EMBL" id="KFE57143.1"/>
    </source>
</evidence>
<dbReference type="Proteomes" id="UP000028631">
    <property type="component" value="Unassembled WGS sequence"/>
</dbReference>
<dbReference type="GO" id="GO:0005509">
    <property type="term" value="F:calcium ion binding"/>
    <property type="evidence" value="ECO:0007669"/>
    <property type="project" value="InterPro"/>
</dbReference>
<accession>A0A085VNY0</accession>
<name>A0A085VNY0_PSESX</name>
<reference evidence="3 4" key="1">
    <citation type="submission" date="2014-07" db="EMBL/GenBank/DDBJ databases">
        <title>Draft Genome Sequences of Environmental Pseudomonas syringae strains.</title>
        <authorList>
            <person name="Baltrus D.A."/>
            <person name="Berge O."/>
            <person name="Morris C."/>
        </authorList>
    </citation>
    <scope>NUCLEOTIDE SEQUENCE [LARGE SCALE GENOMIC DNA]</scope>
    <source>
        <strain evidence="3 4">GAW0119</strain>
    </source>
</reference>
<dbReference type="Pfam" id="PF13946">
    <property type="entry name" value="DUF4214"/>
    <property type="match status" value="2"/>
</dbReference>
<dbReference type="SUPFAM" id="SSF51120">
    <property type="entry name" value="beta-Roll"/>
    <property type="match status" value="1"/>
</dbReference>
<dbReference type="InterPro" id="IPR001343">
    <property type="entry name" value="Hemolysn_Ca-bd"/>
</dbReference>
<sequence length="289" mass="30168">MANITYHQPADSAFFQGFSGTPTLVSASNTLIVTADGPYSAAISGIFSPTGSGIANSITYSYAGTPYVTFSGFNISATNTYAVNNLFRGDDRISGSLGNDTFYASLGNDDYNGGAGRDTIDYGVTKGNVTVVASGTGYLAKVAGKTDAMNSVERLAFTDGTLALDVKAGEATGSVYRLYQAALDRKPDTAGLKYWVDQVDQGTSVSAIALGFVQSNEFRQLNPAGDTPSLLKSYYQNVLHRAPDATGMAYWSSQAAGGLPAHEILVAFAESNENLGNTAAATKDGIWLG</sequence>
<evidence type="ECO:0000259" key="2">
    <source>
        <dbReference type="Pfam" id="PF13946"/>
    </source>
</evidence>
<dbReference type="InterPro" id="IPR025282">
    <property type="entry name" value="DUF4214"/>
</dbReference>
<dbReference type="InterPro" id="IPR038255">
    <property type="entry name" value="PBS_linker_sf"/>
</dbReference>